<gene>
    <name evidence="2" type="ORF">RMCC_2421</name>
</gene>
<sequence length="537" mass="57106">MTDYDSEDWASTLDAVGRPLGRSSVKNTKTPLETIEDQQKFVQQRNLADTAVAMGAVDTGEDFDGAGWLADWGSNVFSGAQKALTAFTGIDMSQTPIEVWKDITAGFIPAVQGTINALVQGFTGLFGYDWDASDAQSAAEAIAQQQADTAAAVAILQQLNSGNAQGGNSGFVDFTNMPDASSMGSSFSQWYSGAGTDTLGIVSGRAQLTPGTWDAGRKAYYTYTDKTTITDLQRVSVVLSTVPGKRTFGPFGNLHSYAYNYIRARVAESGTYADVDCVMVIFDIDSFDLGFVANGVWTKWITVSHKFRAGAIYSLDAGTIGGSRQYKILLNGSPVYTHNEVGTLSNLGAGYRKTGGGEEWVIGSDGAGGRFNTTPGALVAFYMADNTPPAMLSSLGRAFRSSSTPISMPSASNWNLFPSGFFDTFDYATNDLVWNGPAGTWTVKRKGNYLVSSEIVTQTTDMSGYPGLYKNGVQTAAGTSGVSGLVVAALPLEPNDVLSLQYFPVTTGVKVMGVTSGAYTYFQVMRITPDTVEDISS</sequence>
<accession>A0A100WC78</accession>
<evidence type="ECO:0000313" key="2">
    <source>
        <dbReference type="EMBL" id="GAS95455.1"/>
    </source>
</evidence>
<dbReference type="EMBL" id="BCSY01000039">
    <property type="protein sequence ID" value="GAS95455.1"/>
    <property type="molecule type" value="Genomic_DNA"/>
</dbReference>
<dbReference type="OrthoDB" id="58065at1866885"/>
<protein>
    <submittedName>
        <fullName evidence="2">Gp31</fullName>
    </submittedName>
</protein>
<proteinExistence type="predicted"/>
<name>A0A100WC78_MYCCR</name>
<dbReference type="Proteomes" id="UP000069443">
    <property type="component" value="Unassembled WGS sequence"/>
</dbReference>
<dbReference type="Pfam" id="PF23918">
    <property type="entry name" value="DUF7257"/>
    <property type="match status" value="1"/>
</dbReference>
<evidence type="ECO:0000313" key="3">
    <source>
        <dbReference type="Proteomes" id="UP000069443"/>
    </source>
</evidence>
<reference evidence="3" key="2">
    <citation type="submission" date="2016-02" db="EMBL/GenBank/DDBJ databases">
        <title>Draft genome sequence of five rapidly growing Mycobacterium species.</title>
        <authorList>
            <person name="Katahira K."/>
            <person name="Gotou Y."/>
            <person name="Iida K."/>
            <person name="Ogura Y."/>
            <person name="Hayashi T."/>
        </authorList>
    </citation>
    <scope>NUCLEOTIDE SEQUENCE [LARGE SCALE GENOMIC DNA]</scope>
    <source>
        <strain evidence="3">JCM15298</strain>
    </source>
</reference>
<dbReference type="RefSeq" id="WP_062656652.1">
    <property type="nucleotide sequence ID" value="NZ_BCSY01000039.1"/>
</dbReference>
<dbReference type="InterPro" id="IPR055681">
    <property type="entry name" value="DUF7257"/>
</dbReference>
<dbReference type="STRING" id="228230.RMCC_2421"/>
<evidence type="ECO:0000259" key="1">
    <source>
        <dbReference type="Pfam" id="PF23918"/>
    </source>
</evidence>
<comment type="caution">
    <text evidence="2">The sequence shown here is derived from an EMBL/GenBank/DDBJ whole genome shotgun (WGS) entry which is preliminary data.</text>
</comment>
<organism evidence="2 3">
    <name type="scientific">Mycolicibacterium canariasense</name>
    <name type="common">Mycobacterium canariasense</name>
    <dbReference type="NCBI Taxonomy" id="228230"/>
    <lineage>
        <taxon>Bacteria</taxon>
        <taxon>Bacillati</taxon>
        <taxon>Actinomycetota</taxon>
        <taxon>Actinomycetes</taxon>
        <taxon>Mycobacteriales</taxon>
        <taxon>Mycobacteriaceae</taxon>
        <taxon>Mycolicibacterium</taxon>
    </lineage>
</organism>
<dbReference type="AlphaFoldDB" id="A0A100WC78"/>
<feature type="domain" description="DUF7257" evidence="1">
    <location>
        <begin position="142"/>
        <end position="388"/>
    </location>
</feature>
<reference evidence="3" key="1">
    <citation type="journal article" date="2016" name="Genome Announc.">
        <title>Draft Genome Sequences of Five Rapidly Growing Mycobacterium Species, M. thermoresistibile, M. fortuitum subsp. acetamidolyticum, M. canariasense, M. brisbanense, and M. novocastrense.</title>
        <authorList>
            <person name="Katahira K."/>
            <person name="Ogura Y."/>
            <person name="Gotoh Y."/>
            <person name="Hayashi T."/>
        </authorList>
    </citation>
    <scope>NUCLEOTIDE SEQUENCE [LARGE SCALE GENOMIC DNA]</scope>
    <source>
        <strain evidence="3">JCM15298</strain>
    </source>
</reference>
<keyword evidence="3" id="KW-1185">Reference proteome</keyword>